<protein>
    <submittedName>
        <fullName evidence="2">Uncharacterized protein</fullName>
    </submittedName>
</protein>
<evidence type="ECO:0000313" key="2">
    <source>
        <dbReference type="EMBL" id="KAF7638399.1"/>
    </source>
</evidence>
<dbReference type="EMBL" id="JABEBT010000012">
    <property type="protein sequence ID" value="KAF7638399.1"/>
    <property type="molecule type" value="Genomic_DNA"/>
</dbReference>
<proteinExistence type="predicted"/>
<feature type="transmembrane region" description="Helical" evidence="1">
    <location>
        <begin position="64"/>
        <end position="86"/>
    </location>
</feature>
<dbReference type="AlphaFoldDB" id="A0A8S9ZZ52"/>
<accession>A0A8S9ZZ52</accession>
<organism evidence="2 3">
    <name type="scientific">Meloidogyne graminicola</name>
    <dbReference type="NCBI Taxonomy" id="189291"/>
    <lineage>
        <taxon>Eukaryota</taxon>
        <taxon>Metazoa</taxon>
        <taxon>Ecdysozoa</taxon>
        <taxon>Nematoda</taxon>
        <taxon>Chromadorea</taxon>
        <taxon>Rhabditida</taxon>
        <taxon>Tylenchina</taxon>
        <taxon>Tylenchomorpha</taxon>
        <taxon>Tylenchoidea</taxon>
        <taxon>Meloidogynidae</taxon>
        <taxon>Meloidogyninae</taxon>
        <taxon>Meloidogyne</taxon>
    </lineage>
</organism>
<comment type="caution">
    <text evidence="2">The sequence shown here is derived from an EMBL/GenBank/DDBJ whole genome shotgun (WGS) entry which is preliminary data.</text>
</comment>
<name>A0A8S9ZZ52_9BILA</name>
<gene>
    <name evidence="2" type="ORF">Mgra_00002080</name>
</gene>
<keyword evidence="1" id="KW-1133">Transmembrane helix</keyword>
<evidence type="ECO:0000256" key="1">
    <source>
        <dbReference type="SAM" id="Phobius"/>
    </source>
</evidence>
<sequence length="129" mass="14689">MITCSISILLSIIFFALCTYFTYEDSIQNFTNNEYIDQQIVSAADDIESNKIVQNARIAMHTWICIYLPFYIICGSACLLILLINYSVNRIGQIHKGLFLSKTAGHQNVLVPIKLRQVAKIENGEIRKE</sequence>
<evidence type="ECO:0000313" key="3">
    <source>
        <dbReference type="Proteomes" id="UP000605970"/>
    </source>
</evidence>
<dbReference type="Proteomes" id="UP000605970">
    <property type="component" value="Unassembled WGS sequence"/>
</dbReference>
<reference evidence="2" key="1">
    <citation type="journal article" date="2020" name="Ecol. Evol.">
        <title>Genome structure and content of the rice root-knot nematode (Meloidogyne graminicola).</title>
        <authorList>
            <person name="Phan N.T."/>
            <person name="Danchin E.G.J."/>
            <person name="Klopp C."/>
            <person name="Perfus-Barbeoch L."/>
            <person name="Kozlowski D.K."/>
            <person name="Koutsovoulos G.D."/>
            <person name="Lopez-Roques C."/>
            <person name="Bouchez O."/>
            <person name="Zahm M."/>
            <person name="Besnard G."/>
            <person name="Bellafiore S."/>
        </authorList>
    </citation>
    <scope>NUCLEOTIDE SEQUENCE</scope>
    <source>
        <strain evidence="2">VN-18</strain>
    </source>
</reference>
<keyword evidence="3" id="KW-1185">Reference proteome</keyword>
<keyword evidence="1" id="KW-0812">Transmembrane</keyword>
<keyword evidence="1" id="KW-0472">Membrane</keyword>
<feature type="transmembrane region" description="Helical" evidence="1">
    <location>
        <begin position="6"/>
        <end position="23"/>
    </location>
</feature>